<evidence type="ECO:0000256" key="1">
    <source>
        <dbReference type="SAM" id="Phobius"/>
    </source>
</evidence>
<keyword evidence="3" id="KW-1185">Reference proteome</keyword>
<comment type="caution">
    <text evidence="2">The sequence shown here is derived from an EMBL/GenBank/DDBJ whole genome shotgun (WGS) entry which is preliminary data.</text>
</comment>
<protein>
    <submittedName>
        <fullName evidence="2">Uncharacterized protein</fullName>
    </submittedName>
</protein>
<feature type="transmembrane region" description="Helical" evidence="1">
    <location>
        <begin position="12"/>
        <end position="33"/>
    </location>
</feature>
<sequence length="46" mass="5324">MDTSKRTSLLDSFRIETVIRLFVGAFAWFPLVLPTTDTAPAYQQRY</sequence>
<reference evidence="2" key="2">
    <citation type="journal article" date="2013" name="Mar. Genomics">
        <title>Expression of sulfatases in Rhodopirellula baltica and the diversity of sulfatases in the genus Rhodopirellula.</title>
        <authorList>
            <person name="Wegner C.E."/>
            <person name="Richter-Heitmann T."/>
            <person name="Klindworth A."/>
            <person name="Klockow C."/>
            <person name="Richter M."/>
            <person name="Achstetter T."/>
            <person name="Glockner F.O."/>
            <person name="Harder J."/>
        </authorList>
    </citation>
    <scope>NUCLEOTIDE SEQUENCE [LARGE SCALE GENOMIC DNA]</scope>
    <source>
        <strain evidence="2">6C</strain>
    </source>
</reference>
<keyword evidence="1" id="KW-0812">Transmembrane</keyword>
<evidence type="ECO:0000313" key="3">
    <source>
        <dbReference type="Proteomes" id="UP000011529"/>
    </source>
</evidence>
<gene>
    <name evidence="2" type="ORF">RE6C_02691</name>
</gene>
<accession>M2A6E9</accession>
<name>M2A6E9_9BACT</name>
<dbReference type="EMBL" id="ANMO01000120">
    <property type="protein sequence ID" value="EMB16326.1"/>
    <property type="molecule type" value="Genomic_DNA"/>
</dbReference>
<dbReference type="AlphaFoldDB" id="M2A6E9"/>
<reference evidence="2" key="1">
    <citation type="submission" date="2012-11" db="EMBL/GenBank/DDBJ databases">
        <title>Permanent draft genomes of Rhodopirellula europaea strain SH398 and 6C.</title>
        <authorList>
            <person name="Richter M."/>
            <person name="Richter-Heitmann T."/>
            <person name="Frank C."/>
            <person name="Harder J."/>
            <person name="Glockner F.O."/>
        </authorList>
    </citation>
    <scope>NUCLEOTIDE SEQUENCE</scope>
    <source>
        <strain evidence="2">6C</strain>
    </source>
</reference>
<keyword evidence="1" id="KW-0472">Membrane</keyword>
<evidence type="ECO:0000313" key="2">
    <source>
        <dbReference type="EMBL" id="EMB16326.1"/>
    </source>
</evidence>
<dbReference type="Proteomes" id="UP000011529">
    <property type="component" value="Unassembled WGS sequence"/>
</dbReference>
<keyword evidence="1" id="KW-1133">Transmembrane helix</keyword>
<organism evidence="2 3">
    <name type="scientific">Rhodopirellula europaea 6C</name>
    <dbReference type="NCBI Taxonomy" id="1263867"/>
    <lineage>
        <taxon>Bacteria</taxon>
        <taxon>Pseudomonadati</taxon>
        <taxon>Planctomycetota</taxon>
        <taxon>Planctomycetia</taxon>
        <taxon>Pirellulales</taxon>
        <taxon>Pirellulaceae</taxon>
        <taxon>Rhodopirellula</taxon>
    </lineage>
</organism>
<proteinExistence type="predicted"/>